<organism evidence="2 3">
    <name type="scientific">Chitinophaga chungangae</name>
    <dbReference type="NCBI Taxonomy" id="2821488"/>
    <lineage>
        <taxon>Bacteria</taxon>
        <taxon>Pseudomonadati</taxon>
        <taxon>Bacteroidota</taxon>
        <taxon>Chitinophagia</taxon>
        <taxon>Chitinophagales</taxon>
        <taxon>Chitinophagaceae</taxon>
        <taxon>Chitinophaga</taxon>
    </lineage>
</organism>
<evidence type="ECO:0000313" key="2">
    <source>
        <dbReference type="EMBL" id="MBO9151644.1"/>
    </source>
</evidence>
<keyword evidence="1" id="KW-1133">Transmembrane helix</keyword>
<dbReference type="Proteomes" id="UP000679126">
    <property type="component" value="Unassembled WGS sequence"/>
</dbReference>
<evidence type="ECO:0000313" key="3">
    <source>
        <dbReference type="Proteomes" id="UP000679126"/>
    </source>
</evidence>
<reference evidence="3" key="1">
    <citation type="submission" date="2021-03" db="EMBL/GenBank/DDBJ databases">
        <title>Assistant Professor.</title>
        <authorList>
            <person name="Huq M.A."/>
        </authorList>
    </citation>
    <scope>NUCLEOTIDE SEQUENCE [LARGE SCALE GENOMIC DNA]</scope>
    <source>
        <strain evidence="3">MAH-28</strain>
    </source>
</reference>
<feature type="transmembrane region" description="Helical" evidence="1">
    <location>
        <begin position="58"/>
        <end position="77"/>
    </location>
</feature>
<gene>
    <name evidence="2" type="ORF">J7I43_05460</name>
</gene>
<keyword evidence="1" id="KW-0472">Membrane</keyword>
<name>A0ABS3YBW5_9BACT</name>
<keyword evidence="1" id="KW-0812">Transmembrane</keyword>
<sequence>MMYSEYVHFYYIPFFPVGKDAFTICTRCGFKKTLRLTREFCTSHSLDYGKYRHPLRTFSGLLFIAGIILFTIVAGKFGD</sequence>
<evidence type="ECO:0000256" key="1">
    <source>
        <dbReference type="SAM" id="Phobius"/>
    </source>
</evidence>
<accession>A0ABS3YBW5</accession>
<protein>
    <submittedName>
        <fullName evidence="2">Uncharacterized protein</fullName>
    </submittedName>
</protein>
<proteinExistence type="predicted"/>
<dbReference type="EMBL" id="JAGHKP010000001">
    <property type="protein sequence ID" value="MBO9151644.1"/>
    <property type="molecule type" value="Genomic_DNA"/>
</dbReference>
<comment type="caution">
    <text evidence="2">The sequence shown here is derived from an EMBL/GenBank/DDBJ whole genome shotgun (WGS) entry which is preliminary data.</text>
</comment>
<keyword evidence="3" id="KW-1185">Reference proteome</keyword>